<protein>
    <submittedName>
        <fullName evidence="3">Uncharacterized protein LOC101234357 isoform X2</fullName>
    </submittedName>
</protein>
<feature type="region of interest" description="Disordered" evidence="1">
    <location>
        <begin position="1312"/>
        <end position="1338"/>
    </location>
</feature>
<gene>
    <name evidence="3" type="primary">LOC101234357</name>
</gene>
<keyword evidence="2" id="KW-1185">Reference proteome</keyword>
<proteinExistence type="predicted"/>
<evidence type="ECO:0000256" key="1">
    <source>
        <dbReference type="SAM" id="MobiDB-lite"/>
    </source>
</evidence>
<reference evidence="3" key="1">
    <citation type="submission" date="2025-08" db="UniProtKB">
        <authorList>
            <consortium name="RefSeq"/>
        </authorList>
    </citation>
    <scope>IDENTIFICATION</scope>
</reference>
<feature type="compositionally biased region" description="Basic and acidic residues" evidence="1">
    <location>
        <begin position="1312"/>
        <end position="1327"/>
    </location>
</feature>
<dbReference type="RefSeq" id="XP_065654281.1">
    <property type="nucleotide sequence ID" value="XM_065798209.1"/>
</dbReference>
<accession>A0ABM4BYG2</accession>
<dbReference type="GeneID" id="101234357"/>
<name>A0ABM4BYG2_HYDVU</name>
<organism evidence="2 3">
    <name type="scientific">Hydra vulgaris</name>
    <name type="common">Hydra</name>
    <name type="synonym">Hydra attenuata</name>
    <dbReference type="NCBI Taxonomy" id="6087"/>
    <lineage>
        <taxon>Eukaryota</taxon>
        <taxon>Metazoa</taxon>
        <taxon>Cnidaria</taxon>
        <taxon>Hydrozoa</taxon>
        <taxon>Hydroidolina</taxon>
        <taxon>Anthoathecata</taxon>
        <taxon>Aplanulata</taxon>
        <taxon>Hydridae</taxon>
        <taxon>Hydra</taxon>
    </lineage>
</organism>
<sequence length="1649" mass="186013">MSKDMESYVFLLGLCVIQSVFNLQEPVLKRDVIIQKDIISSLPNQFSKLIGGGTQTGAKYEVLGCILELAKDGCKYTFLAKESTCKDKLSVSRLFEYFFKTEKLKTLSKDMMPFNIMDIERFVVDCDGEVDFEATAKESFDIIKRMLRVDNGKVNFNFNYKEINRSMSIKNFAIELTGEITIDDKVVPIAFTKPKSSTDAKFSLKVTSINIANFASVFSKKPLYDDKTPEQAKLFANTIINEPSINGILSVDESFEIILRGVVSEIVELGEFVLYLVVHKPADSASAVALVAELNSQPTKILSTLTGKDLSNIPIISNILLNVVIEFASKNITVLKDAKINRILAKYAINGKRILQGTKIKLELPSKSILQNLETSLKHLPETIYFLLYIFDNHIAFRFLQDAPIDLANIMSTFIKKVPEVLFTKIYKVSPNIEVMQFDINIETKAIELKAVAKEDVILGEDLISLEKPKFEIKTKVDGSWSFEMTATKKMAEKSMLVSLQKKGPLFVFNGKIDTFTMKQVAENFGAQETAKEIISRFQFLDFDVKDVEATAVFNSGLLELHIRANPVFFTYDDTQFEGYIFDTSEGRKMAFTLVIHKLSVNELIEQIFGKKVSQVHWMNDLTASLTISNMESTKDFNFTIFPSQLRKGIFLSTVVTIPEDCKGEQLCDIAKDKMSVGTKLFMDGQITTDGLTMKGKYMGYGLHFGKNFILKDTFLVIKINKSSAEFSIDGKLTLSNPKLDFEGKLFVGKTGKAVLSLTMNSPWKKPFGMKYLTFNNVVMTMSVQPGVPLTKLGLTAELLLGKIGSGEEISTHSIINFNPINVLETFFYGEVSSISLRKIIKAFQWKLELPKVLKDTRFPDGLLIGFTLNPKGVKISHLKSELKIGLTLTGAIEIFSIRSRCEVIITEKLIKIVVDMMPLILSNGLLTMKRSEIDKENGPQLFVMISPESIDVQIQSYVELLGIGKDVLIDISDNGLMFNLHGYMFNLFETNMTVMAPYGHGDIKNAGYVITSCLSSNLNDITLESADTITNGGAETARALRENQENLHESTLWFKKSIIKVHNWKTKLKKRLSALQIKSDNLDLIDNYLAATCNAKCDSVCIGGPSTLQKCKQILKVWVTCPKWNKCKRLVKDTLCIAKCNAKKVLLEKNALKKRNKMEILLDSITRTKKALSYAEELVEKSKRLMKSTKRASMEIEKAASAGRQAMYAVAKFTKKHLILIHDICFNTTLEQAEQGCFDLNIDVKIGDVKRVKLETPVCMDGNYVKNIARSIAEQLFPGLTSIKERIAKARQYIYEVRKIKDNLENYVKETESKEHEIEHDEKVDFSNEEDEDNHLDKEVVQSKLPKNDSRISHMVSDKKVTTNMDKRFSALQSTPNEKYIYHQLYSCSPRVVVRDDVTLEVFESDSAWAFSQDDSPFTQILEEDHDSTVYSNNHSSKEDVPPLDTDMLEDQDDPNKCSQTKGLISNYAVVSDAVSLLLSKLKEEKKQFSSEAKKILFRTKLAEEEIIANCARENISLKRQEDAMFYIYKVKNGTAKWIKDVQHQIEIQDKESLRMWRRSFSDIIKNNKGMDLQRFLDTLKMATEAAKKRHSIPTAANDNVVPNLKSASKIVADLLAGEEASLSLKRSAIKKLHNSVAILKKRIPCAT</sequence>
<dbReference type="Proteomes" id="UP001652625">
    <property type="component" value="Chromosome 05"/>
</dbReference>
<evidence type="ECO:0000313" key="3">
    <source>
        <dbReference type="RefSeq" id="XP_065654281.1"/>
    </source>
</evidence>
<evidence type="ECO:0000313" key="2">
    <source>
        <dbReference type="Proteomes" id="UP001652625"/>
    </source>
</evidence>